<proteinExistence type="predicted"/>
<accession>A0ACC0PW88</accession>
<protein>
    <submittedName>
        <fullName evidence="1">Uncharacterized protein</fullName>
    </submittedName>
</protein>
<dbReference type="Proteomes" id="UP001062846">
    <property type="component" value="Chromosome 2"/>
</dbReference>
<gene>
    <name evidence="1" type="ORF">RHMOL_Rhmol02G0239300</name>
</gene>
<organism evidence="1 2">
    <name type="scientific">Rhododendron molle</name>
    <name type="common">Chinese azalea</name>
    <name type="synonym">Azalea mollis</name>
    <dbReference type="NCBI Taxonomy" id="49168"/>
    <lineage>
        <taxon>Eukaryota</taxon>
        <taxon>Viridiplantae</taxon>
        <taxon>Streptophyta</taxon>
        <taxon>Embryophyta</taxon>
        <taxon>Tracheophyta</taxon>
        <taxon>Spermatophyta</taxon>
        <taxon>Magnoliopsida</taxon>
        <taxon>eudicotyledons</taxon>
        <taxon>Gunneridae</taxon>
        <taxon>Pentapetalae</taxon>
        <taxon>asterids</taxon>
        <taxon>Ericales</taxon>
        <taxon>Ericaceae</taxon>
        <taxon>Ericoideae</taxon>
        <taxon>Rhodoreae</taxon>
        <taxon>Rhododendron</taxon>
    </lineage>
</organism>
<keyword evidence="2" id="KW-1185">Reference proteome</keyword>
<sequence>MESLLAAIIDPWLMQPKTIDWENPRSQCLASIRDLRFMEPRPELLQAAMVYWDPVMHVFRFHNDEM</sequence>
<comment type="caution">
    <text evidence="1">The sequence shown here is derived from an EMBL/GenBank/DDBJ whole genome shotgun (WGS) entry which is preliminary data.</text>
</comment>
<dbReference type="EMBL" id="CM046389">
    <property type="protein sequence ID" value="KAI8568932.1"/>
    <property type="molecule type" value="Genomic_DNA"/>
</dbReference>
<evidence type="ECO:0000313" key="1">
    <source>
        <dbReference type="EMBL" id="KAI8568932.1"/>
    </source>
</evidence>
<reference evidence="1" key="1">
    <citation type="submission" date="2022-02" db="EMBL/GenBank/DDBJ databases">
        <title>Plant Genome Project.</title>
        <authorList>
            <person name="Zhang R.-G."/>
        </authorList>
    </citation>
    <scope>NUCLEOTIDE SEQUENCE</scope>
    <source>
        <strain evidence="1">AT1</strain>
    </source>
</reference>
<evidence type="ECO:0000313" key="2">
    <source>
        <dbReference type="Proteomes" id="UP001062846"/>
    </source>
</evidence>
<name>A0ACC0PW88_RHOML</name>